<proteinExistence type="predicted"/>
<name>A0A6V8KWD9_9ACTN</name>
<accession>A0A6V8KWD9</accession>
<protein>
    <submittedName>
        <fullName evidence="1">Uncharacterized protein</fullName>
    </submittedName>
</protein>
<evidence type="ECO:0000313" key="2">
    <source>
        <dbReference type="Proteomes" id="UP000482960"/>
    </source>
</evidence>
<evidence type="ECO:0000313" key="1">
    <source>
        <dbReference type="EMBL" id="GFJ87700.1"/>
    </source>
</evidence>
<dbReference type="AlphaFoldDB" id="A0A6V8KWD9"/>
<keyword evidence="2" id="KW-1185">Reference proteome</keyword>
<dbReference type="RefSeq" id="WP_173074743.1">
    <property type="nucleotide sequence ID" value="NZ_BLPG01000001.1"/>
</dbReference>
<gene>
    <name evidence="1" type="ORF">Prum_013420</name>
</gene>
<organism evidence="1 2">
    <name type="scientific">Phytohabitans rumicis</name>
    <dbReference type="NCBI Taxonomy" id="1076125"/>
    <lineage>
        <taxon>Bacteria</taxon>
        <taxon>Bacillati</taxon>
        <taxon>Actinomycetota</taxon>
        <taxon>Actinomycetes</taxon>
        <taxon>Micromonosporales</taxon>
        <taxon>Micromonosporaceae</taxon>
    </lineage>
</organism>
<sequence>MRTWAEHRVRVGEYLFRSFTTARPETAENLTRAIDEMSAALALVPDHARARILAGYLTANQNALGYARDHDLVPDFPRYENVLTGYVPAVAPLFGVAVQLLGHLQDVAENQIRLSGELARLTETRQIRTVERLAALAAERSAIAELSTLRAAIDQHRVIIDGLSQELDAEEYEMDSIGTVSTALQVMVAVATAIVGANAPAPEGAAAEAAAAVSALNRLNDVPGYLVTAQRVLSGPGSFDPTTASFAYRAGH</sequence>
<dbReference type="EMBL" id="BLPG01000001">
    <property type="protein sequence ID" value="GFJ87700.1"/>
    <property type="molecule type" value="Genomic_DNA"/>
</dbReference>
<reference evidence="1 2" key="2">
    <citation type="submission" date="2020-03" db="EMBL/GenBank/DDBJ databases">
        <authorList>
            <person name="Ichikawa N."/>
            <person name="Kimura A."/>
            <person name="Kitahashi Y."/>
            <person name="Uohara A."/>
        </authorList>
    </citation>
    <scope>NUCLEOTIDE SEQUENCE [LARGE SCALE GENOMIC DNA]</scope>
    <source>
        <strain evidence="1 2">NBRC 108638</strain>
    </source>
</reference>
<reference evidence="1 2" key="1">
    <citation type="submission" date="2020-03" db="EMBL/GenBank/DDBJ databases">
        <title>Whole genome shotgun sequence of Phytohabitans rumicis NBRC 108638.</title>
        <authorList>
            <person name="Komaki H."/>
            <person name="Tamura T."/>
        </authorList>
    </citation>
    <scope>NUCLEOTIDE SEQUENCE [LARGE SCALE GENOMIC DNA]</scope>
    <source>
        <strain evidence="1 2">NBRC 108638</strain>
    </source>
</reference>
<comment type="caution">
    <text evidence="1">The sequence shown here is derived from an EMBL/GenBank/DDBJ whole genome shotgun (WGS) entry which is preliminary data.</text>
</comment>
<dbReference type="Proteomes" id="UP000482960">
    <property type="component" value="Unassembled WGS sequence"/>
</dbReference>